<keyword evidence="3" id="KW-1185">Reference proteome</keyword>
<dbReference type="Gene3D" id="3.10.450.50">
    <property type="match status" value="1"/>
</dbReference>
<name>A0A3D9ZLX7_9ACTN</name>
<evidence type="ECO:0000259" key="1">
    <source>
        <dbReference type="Pfam" id="PF12680"/>
    </source>
</evidence>
<evidence type="ECO:0000313" key="2">
    <source>
        <dbReference type="EMBL" id="REF98386.1"/>
    </source>
</evidence>
<dbReference type="InterPro" id="IPR032710">
    <property type="entry name" value="NTF2-like_dom_sf"/>
</dbReference>
<proteinExistence type="predicted"/>
<dbReference type="InterPro" id="IPR037401">
    <property type="entry name" value="SnoaL-like"/>
</dbReference>
<feature type="domain" description="SnoaL-like" evidence="1">
    <location>
        <begin position="25"/>
        <end position="119"/>
    </location>
</feature>
<dbReference type="Proteomes" id="UP000256913">
    <property type="component" value="Unassembled WGS sequence"/>
</dbReference>
<dbReference type="SUPFAM" id="SSF54427">
    <property type="entry name" value="NTF2-like"/>
    <property type="match status" value="1"/>
</dbReference>
<gene>
    <name evidence="2" type="ORF">DFJ67_4404</name>
</gene>
<evidence type="ECO:0000313" key="3">
    <source>
        <dbReference type="Proteomes" id="UP000256913"/>
    </source>
</evidence>
<sequence>MSSTPRDLFERMRQQWFGQTDPLTGDLLTDDVVIESPFAAGGPHRVEGRQQFLDFANPRRAVFPVRFEACRITAIHDTTDPDSIVVEYELTGTSTTTGRQATAAFIAVLTARDGKIARWREYQNTLAIQQAMA</sequence>
<dbReference type="EMBL" id="QUMQ01000001">
    <property type="protein sequence ID" value="REF98386.1"/>
    <property type="molecule type" value="Genomic_DNA"/>
</dbReference>
<accession>A0A3D9ZLX7</accession>
<comment type="caution">
    <text evidence="2">The sequence shown here is derived from an EMBL/GenBank/DDBJ whole genome shotgun (WGS) entry which is preliminary data.</text>
</comment>
<reference evidence="2 3" key="1">
    <citation type="submission" date="2018-08" db="EMBL/GenBank/DDBJ databases">
        <title>Sequencing the genomes of 1000 actinobacteria strains.</title>
        <authorList>
            <person name="Klenk H.-P."/>
        </authorList>
    </citation>
    <scope>NUCLEOTIDE SEQUENCE [LARGE SCALE GENOMIC DNA]</scope>
    <source>
        <strain evidence="2 3">DSM 44099</strain>
    </source>
</reference>
<organism evidence="2 3">
    <name type="scientific">Asanoa ferruginea</name>
    <dbReference type="NCBI Taxonomy" id="53367"/>
    <lineage>
        <taxon>Bacteria</taxon>
        <taxon>Bacillati</taxon>
        <taxon>Actinomycetota</taxon>
        <taxon>Actinomycetes</taxon>
        <taxon>Micromonosporales</taxon>
        <taxon>Micromonosporaceae</taxon>
        <taxon>Asanoa</taxon>
    </lineage>
</organism>
<dbReference type="AlphaFoldDB" id="A0A3D9ZLX7"/>
<protein>
    <recommendedName>
        <fullName evidence="1">SnoaL-like domain-containing protein</fullName>
    </recommendedName>
</protein>
<dbReference type="Pfam" id="PF12680">
    <property type="entry name" value="SnoaL_2"/>
    <property type="match status" value="1"/>
</dbReference>
<dbReference type="RefSeq" id="WP_239097438.1">
    <property type="nucleotide sequence ID" value="NZ_BONB01000047.1"/>
</dbReference>